<dbReference type="AlphaFoldDB" id="A0AA37SNH1"/>
<dbReference type="Proteomes" id="UP001156666">
    <property type="component" value="Unassembled WGS sequence"/>
</dbReference>
<dbReference type="InterPro" id="IPR012338">
    <property type="entry name" value="Beta-lactam/transpept-like"/>
</dbReference>
<gene>
    <name evidence="3" type="primary">dacB_2</name>
    <name evidence="3" type="ORF">GCM10007940_26080</name>
</gene>
<accession>A0AA37SNH1</accession>
<dbReference type="PRINTS" id="PR00922">
    <property type="entry name" value="DADACBPTASE3"/>
</dbReference>
<dbReference type="GO" id="GO:0004185">
    <property type="term" value="F:serine-type carboxypeptidase activity"/>
    <property type="evidence" value="ECO:0007669"/>
    <property type="project" value="InterPro"/>
</dbReference>
<protein>
    <submittedName>
        <fullName evidence="3">D-alanyl-D-alanine carboxypeptidase DacB</fullName>
    </submittedName>
</protein>
<dbReference type="PANTHER" id="PTHR30023:SF0">
    <property type="entry name" value="PENICILLIN-SENSITIVE CARBOXYPEPTIDASE A"/>
    <property type="match status" value="1"/>
</dbReference>
<name>A0AA37SNH1_9BACT</name>
<dbReference type="InterPro" id="IPR000667">
    <property type="entry name" value="Peptidase_S13"/>
</dbReference>
<dbReference type="SUPFAM" id="SSF56601">
    <property type="entry name" value="beta-lactamase/transpeptidase-like"/>
    <property type="match status" value="1"/>
</dbReference>
<proteinExistence type="inferred from homology"/>
<sequence>MVSACKTTHKLNDKNNYINKIEQIISNDSIFRNSHTGLLVRDISTNEDIIKIKTDQYFTPASNTKLLTFYTSLNILDDRINGLKVFESADSLIIWGTGDPTFMNHYLKENDFITERLRATKKPIYLSTSNFHDKHFGSGWSWDDYNYGYQADKSGLPMYGNLVNFRKKLRTSNLEVVPAYFEKLLVPNVEAQRSTFIREEQQNIFNYDYNKLNKIGNVNRYVPFLTSDQLVVELLRDLIGKEVTLIDQQKHIGEAEKIKTAQVDSLYELLLHPSDNFVAEQLLLNCSSELFDTMNTRKIIDWSKEHLLSEMPHPFQWVDGSGLSRYNMTTPGNMVHLLELIYEKVDQERLFRLLPTGGETGTIRNLYAAEKPFIHAKTGSLSNNHSLSGFLIGDSGKVYVFSLMNSNYLVSTRELKGGMDRVLRILKANL</sequence>
<dbReference type="GO" id="GO:0006508">
    <property type="term" value="P:proteolysis"/>
    <property type="evidence" value="ECO:0007669"/>
    <property type="project" value="InterPro"/>
</dbReference>
<keyword evidence="2" id="KW-0378">Hydrolase</keyword>
<keyword evidence="4" id="KW-1185">Reference proteome</keyword>
<dbReference type="Pfam" id="PF02113">
    <property type="entry name" value="Peptidase_S13"/>
    <property type="match status" value="1"/>
</dbReference>
<reference evidence="3" key="2">
    <citation type="submission" date="2023-01" db="EMBL/GenBank/DDBJ databases">
        <title>Draft genome sequence of Portibacter lacus strain NBRC 108769.</title>
        <authorList>
            <person name="Sun Q."/>
            <person name="Mori K."/>
        </authorList>
    </citation>
    <scope>NUCLEOTIDE SEQUENCE</scope>
    <source>
        <strain evidence="3">NBRC 108769</strain>
    </source>
</reference>
<comment type="similarity">
    <text evidence="1">Belongs to the peptidase S13 family.</text>
</comment>
<evidence type="ECO:0000256" key="2">
    <source>
        <dbReference type="ARBA" id="ARBA00022801"/>
    </source>
</evidence>
<evidence type="ECO:0000313" key="4">
    <source>
        <dbReference type="Proteomes" id="UP001156666"/>
    </source>
</evidence>
<organism evidence="3 4">
    <name type="scientific">Portibacter lacus</name>
    <dbReference type="NCBI Taxonomy" id="1099794"/>
    <lineage>
        <taxon>Bacteria</taxon>
        <taxon>Pseudomonadati</taxon>
        <taxon>Bacteroidota</taxon>
        <taxon>Saprospiria</taxon>
        <taxon>Saprospirales</taxon>
        <taxon>Haliscomenobacteraceae</taxon>
        <taxon>Portibacter</taxon>
    </lineage>
</organism>
<dbReference type="PANTHER" id="PTHR30023">
    <property type="entry name" value="D-ALANYL-D-ALANINE CARBOXYPEPTIDASE"/>
    <property type="match status" value="1"/>
</dbReference>
<comment type="caution">
    <text evidence="3">The sequence shown here is derived from an EMBL/GenBank/DDBJ whole genome shotgun (WGS) entry which is preliminary data.</text>
</comment>
<dbReference type="GO" id="GO:0000270">
    <property type="term" value="P:peptidoglycan metabolic process"/>
    <property type="evidence" value="ECO:0007669"/>
    <property type="project" value="TreeGrafter"/>
</dbReference>
<evidence type="ECO:0000256" key="1">
    <source>
        <dbReference type="ARBA" id="ARBA00006096"/>
    </source>
</evidence>
<dbReference type="EMBL" id="BSOH01000014">
    <property type="protein sequence ID" value="GLR17993.1"/>
    <property type="molecule type" value="Genomic_DNA"/>
</dbReference>
<evidence type="ECO:0000313" key="3">
    <source>
        <dbReference type="EMBL" id="GLR17993.1"/>
    </source>
</evidence>
<keyword evidence="3" id="KW-0121">Carboxypeptidase</keyword>
<reference evidence="3" key="1">
    <citation type="journal article" date="2014" name="Int. J. Syst. Evol. Microbiol.">
        <title>Complete genome sequence of Corynebacterium casei LMG S-19264T (=DSM 44701T), isolated from a smear-ripened cheese.</title>
        <authorList>
            <consortium name="US DOE Joint Genome Institute (JGI-PGF)"/>
            <person name="Walter F."/>
            <person name="Albersmeier A."/>
            <person name="Kalinowski J."/>
            <person name="Ruckert C."/>
        </authorList>
    </citation>
    <scope>NUCLEOTIDE SEQUENCE</scope>
    <source>
        <strain evidence="3">NBRC 108769</strain>
    </source>
</reference>
<dbReference type="Gene3D" id="3.40.710.10">
    <property type="entry name" value="DD-peptidase/beta-lactamase superfamily"/>
    <property type="match status" value="2"/>
</dbReference>
<keyword evidence="3" id="KW-0645">Protease</keyword>